<dbReference type="AlphaFoldDB" id="A0A8K0SKJ5"/>
<dbReference type="CDD" id="cd09917">
    <property type="entry name" value="F-box_SF"/>
    <property type="match status" value="1"/>
</dbReference>
<comment type="caution">
    <text evidence="3">The sequence shown here is derived from an EMBL/GenBank/DDBJ whole genome shotgun (WGS) entry which is preliminary data.</text>
</comment>
<dbReference type="InterPro" id="IPR036047">
    <property type="entry name" value="F-box-like_dom_sf"/>
</dbReference>
<keyword evidence="4" id="KW-1185">Reference proteome</keyword>
<dbReference type="Pfam" id="PF12937">
    <property type="entry name" value="F-box-like"/>
    <property type="match status" value="1"/>
</dbReference>
<dbReference type="PROSITE" id="PS50181">
    <property type="entry name" value="FBOX"/>
    <property type="match status" value="1"/>
</dbReference>
<proteinExistence type="predicted"/>
<evidence type="ECO:0000256" key="1">
    <source>
        <dbReference type="SAM" id="MobiDB-lite"/>
    </source>
</evidence>
<gene>
    <name evidence="3" type="ORF">B0I35DRAFT_434060</name>
</gene>
<name>A0A8K0SKJ5_9HYPO</name>
<dbReference type="OrthoDB" id="3927840at2759"/>
<feature type="compositionally biased region" description="Acidic residues" evidence="1">
    <location>
        <begin position="433"/>
        <end position="450"/>
    </location>
</feature>
<accession>A0A8K0SKJ5</accession>
<sequence length="471" mass="52815">MASPLESIPLETLDHILSFLPIGEVARLARTSKHLSIIVTPLLWSDIHFGYTGWSQHDPTVFRPPHKYAFHDDPPEADRDALLEVLLTLHKSDPDRMQALTARVKHLGGYMEHVWSPFQNRETGEISVDTIPSWHLIPYFSNLETLDLCAGYFSGTGKEIFLPPIDATAPALPRLRAVRLFGYIPRTAAQFILKSGPTLEHLELGLLDRPICEGNFPPLPEENLNLSSDESGSDYGSLFGYEMIPRPLGNFLPPSAGGNGEPAISLPKLKHLRLVQPSRNREWSNEYNWSTRAEEACLLAWRGILRAAGASLEVLVLDQRPAAVENVADSESEHEYVGGRSDPQGHRQLIGMVQSVMMEGQGLEKLKQVYLAGIDVGITIKGRETGTTLAREFMYFLRTRGVKCEARVGKWCMFERFVGVVYDSTFSWEGSEVDGDQGDYDDEVDNADDRDEGRWKKPKGARYKDVILYHV</sequence>
<dbReference type="InterPro" id="IPR001810">
    <property type="entry name" value="F-box_dom"/>
</dbReference>
<evidence type="ECO:0000313" key="3">
    <source>
        <dbReference type="EMBL" id="KAH7316822.1"/>
    </source>
</evidence>
<dbReference type="Proteomes" id="UP000813444">
    <property type="component" value="Unassembled WGS sequence"/>
</dbReference>
<dbReference type="EMBL" id="JAGPNK010000008">
    <property type="protein sequence ID" value="KAH7316822.1"/>
    <property type="molecule type" value="Genomic_DNA"/>
</dbReference>
<feature type="region of interest" description="Disordered" evidence="1">
    <location>
        <begin position="433"/>
        <end position="456"/>
    </location>
</feature>
<dbReference type="SUPFAM" id="SSF81383">
    <property type="entry name" value="F-box domain"/>
    <property type="match status" value="1"/>
</dbReference>
<reference evidence="3" key="1">
    <citation type="journal article" date="2021" name="Nat. Commun.">
        <title>Genetic determinants of endophytism in the Arabidopsis root mycobiome.</title>
        <authorList>
            <person name="Mesny F."/>
            <person name="Miyauchi S."/>
            <person name="Thiergart T."/>
            <person name="Pickel B."/>
            <person name="Atanasova L."/>
            <person name="Karlsson M."/>
            <person name="Huettel B."/>
            <person name="Barry K.W."/>
            <person name="Haridas S."/>
            <person name="Chen C."/>
            <person name="Bauer D."/>
            <person name="Andreopoulos W."/>
            <person name="Pangilinan J."/>
            <person name="LaButti K."/>
            <person name="Riley R."/>
            <person name="Lipzen A."/>
            <person name="Clum A."/>
            <person name="Drula E."/>
            <person name="Henrissat B."/>
            <person name="Kohler A."/>
            <person name="Grigoriev I.V."/>
            <person name="Martin F.M."/>
            <person name="Hacquard S."/>
        </authorList>
    </citation>
    <scope>NUCLEOTIDE SEQUENCE</scope>
    <source>
        <strain evidence="3">MPI-CAGE-CH-0235</strain>
    </source>
</reference>
<feature type="domain" description="F-box" evidence="2">
    <location>
        <begin position="2"/>
        <end position="47"/>
    </location>
</feature>
<evidence type="ECO:0000313" key="4">
    <source>
        <dbReference type="Proteomes" id="UP000813444"/>
    </source>
</evidence>
<evidence type="ECO:0000259" key="2">
    <source>
        <dbReference type="PROSITE" id="PS50181"/>
    </source>
</evidence>
<protein>
    <recommendedName>
        <fullName evidence="2">F-box domain-containing protein</fullName>
    </recommendedName>
</protein>
<organism evidence="3 4">
    <name type="scientific">Stachybotrys elegans</name>
    <dbReference type="NCBI Taxonomy" id="80388"/>
    <lineage>
        <taxon>Eukaryota</taxon>
        <taxon>Fungi</taxon>
        <taxon>Dikarya</taxon>
        <taxon>Ascomycota</taxon>
        <taxon>Pezizomycotina</taxon>
        <taxon>Sordariomycetes</taxon>
        <taxon>Hypocreomycetidae</taxon>
        <taxon>Hypocreales</taxon>
        <taxon>Stachybotryaceae</taxon>
        <taxon>Stachybotrys</taxon>
    </lineage>
</organism>